<dbReference type="RefSeq" id="WP_123666735.1">
    <property type="nucleotide sequence ID" value="NZ_RJKE01000001.1"/>
</dbReference>
<evidence type="ECO:0000313" key="2">
    <source>
        <dbReference type="Proteomes" id="UP000272400"/>
    </source>
</evidence>
<reference evidence="1 2" key="1">
    <citation type="submission" date="2018-11" db="EMBL/GenBank/DDBJ databases">
        <title>Sequencing the genomes of 1000 actinobacteria strains.</title>
        <authorList>
            <person name="Klenk H.-P."/>
        </authorList>
    </citation>
    <scope>NUCLEOTIDE SEQUENCE [LARGE SCALE GENOMIC DNA]</scope>
    <source>
        <strain evidence="1 2">DSM 44254</strain>
    </source>
</reference>
<dbReference type="Proteomes" id="UP000272400">
    <property type="component" value="Unassembled WGS sequence"/>
</dbReference>
<name>A0A3N1D1Q9_9ACTN</name>
<evidence type="ECO:0008006" key="3">
    <source>
        <dbReference type="Google" id="ProtNLM"/>
    </source>
</evidence>
<dbReference type="OrthoDB" id="3481501at2"/>
<comment type="caution">
    <text evidence="1">The sequence shown here is derived from an EMBL/GenBank/DDBJ whole genome shotgun (WGS) entry which is preliminary data.</text>
</comment>
<keyword evidence="2" id="KW-1185">Reference proteome</keyword>
<sequence>MTKTILHVEAQPVSRDPDILAEFDRWYDEVHLPELLAIDGVVAACRYAPAEPGDPYIAHYEIEGTPAEVVARIRKAAAGDMNFSDTLVRDPLPRIQVYEIVAEQQAAPNV</sequence>
<dbReference type="AlphaFoldDB" id="A0A3N1D1Q9"/>
<organism evidence="1 2">
    <name type="scientific">Actinocorallia herbida</name>
    <dbReference type="NCBI Taxonomy" id="58109"/>
    <lineage>
        <taxon>Bacteria</taxon>
        <taxon>Bacillati</taxon>
        <taxon>Actinomycetota</taxon>
        <taxon>Actinomycetes</taxon>
        <taxon>Streptosporangiales</taxon>
        <taxon>Thermomonosporaceae</taxon>
        <taxon>Actinocorallia</taxon>
    </lineage>
</organism>
<gene>
    <name evidence="1" type="ORF">EDD29_5059</name>
</gene>
<accession>A0A3N1D1Q9</accession>
<evidence type="ECO:0000313" key="1">
    <source>
        <dbReference type="EMBL" id="ROO87451.1"/>
    </source>
</evidence>
<proteinExistence type="predicted"/>
<dbReference type="SUPFAM" id="SSF54909">
    <property type="entry name" value="Dimeric alpha+beta barrel"/>
    <property type="match status" value="1"/>
</dbReference>
<dbReference type="InterPro" id="IPR011008">
    <property type="entry name" value="Dimeric_a/b-barrel"/>
</dbReference>
<protein>
    <recommendedName>
        <fullName evidence="3">EthD domain-containing protein</fullName>
    </recommendedName>
</protein>
<dbReference type="EMBL" id="RJKE01000001">
    <property type="protein sequence ID" value="ROO87451.1"/>
    <property type="molecule type" value="Genomic_DNA"/>
</dbReference>